<keyword evidence="3" id="KW-1185">Reference proteome</keyword>
<gene>
    <name evidence="2" type="ORF">ACFSJD_00660</name>
</gene>
<dbReference type="EMBL" id="JBHUCO010000001">
    <property type="protein sequence ID" value="MFD1515974.1"/>
    <property type="molecule type" value="Genomic_DNA"/>
</dbReference>
<name>A0ABW4EK23_9PSEU</name>
<feature type="non-terminal residue" evidence="2">
    <location>
        <position position="1"/>
    </location>
</feature>
<feature type="compositionally biased region" description="Low complexity" evidence="1">
    <location>
        <begin position="10"/>
        <end position="74"/>
    </location>
</feature>
<sequence length="232" mass="23027">TTSGRTHTCRGTPRAGRPAGRGTGPAVLTRATTAAALARPGAAPPMAASGPTAPAFTTPGATASGPATPGSTASRAITTGTPENVDAPACPADSAPDHQAADHDPAVVLDRHPAGLDHHVRAAPDHHPTDHATPLGPTHRSPTHLGPTHRHDTGHDESGHLTAATSPHPGPAAPRLTGPAACTTRPHRARSAGDPGRTSTGSGGPVRTTMSPRLPAHRRPGAGPAPQAPSTS</sequence>
<accession>A0ABW4EK23</accession>
<feature type="region of interest" description="Disordered" evidence="1">
    <location>
        <begin position="1"/>
        <end position="232"/>
    </location>
</feature>
<dbReference type="Proteomes" id="UP001597114">
    <property type="component" value="Unassembled WGS sequence"/>
</dbReference>
<feature type="compositionally biased region" description="Basic and acidic residues" evidence="1">
    <location>
        <begin position="95"/>
        <end position="130"/>
    </location>
</feature>
<evidence type="ECO:0000313" key="3">
    <source>
        <dbReference type="Proteomes" id="UP001597114"/>
    </source>
</evidence>
<evidence type="ECO:0000313" key="2">
    <source>
        <dbReference type="EMBL" id="MFD1515974.1"/>
    </source>
</evidence>
<organism evidence="2 3">
    <name type="scientific">Pseudonocardia yunnanensis</name>
    <dbReference type="NCBI Taxonomy" id="58107"/>
    <lineage>
        <taxon>Bacteria</taxon>
        <taxon>Bacillati</taxon>
        <taxon>Actinomycetota</taxon>
        <taxon>Actinomycetes</taxon>
        <taxon>Pseudonocardiales</taxon>
        <taxon>Pseudonocardiaceae</taxon>
        <taxon>Pseudonocardia</taxon>
    </lineage>
</organism>
<feature type="compositionally biased region" description="Basic and acidic residues" evidence="1">
    <location>
        <begin position="149"/>
        <end position="159"/>
    </location>
</feature>
<comment type="caution">
    <text evidence="2">The sequence shown here is derived from an EMBL/GenBank/DDBJ whole genome shotgun (WGS) entry which is preliminary data.</text>
</comment>
<proteinExistence type="predicted"/>
<reference evidence="3" key="1">
    <citation type="journal article" date="2019" name="Int. J. Syst. Evol. Microbiol.">
        <title>The Global Catalogue of Microorganisms (GCM) 10K type strain sequencing project: providing services to taxonomists for standard genome sequencing and annotation.</title>
        <authorList>
            <consortium name="The Broad Institute Genomics Platform"/>
            <consortium name="The Broad Institute Genome Sequencing Center for Infectious Disease"/>
            <person name="Wu L."/>
            <person name="Ma J."/>
        </authorList>
    </citation>
    <scope>NUCLEOTIDE SEQUENCE [LARGE SCALE GENOMIC DNA]</scope>
    <source>
        <strain evidence="3">CCM 7043</strain>
    </source>
</reference>
<feature type="compositionally biased region" description="Low complexity" evidence="1">
    <location>
        <begin position="221"/>
        <end position="232"/>
    </location>
</feature>
<protein>
    <submittedName>
        <fullName evidence="2">Uncharacterized protein</fullName>
    </submittedName>
</protein>
<evidence type="ECO:0000256" key="1">
    <source>
        <dbReference type="SAM" id="MobiDB-lite"/>
    </source>
</evidence>